<reference evidence="2 3" key="1">
    <citation type="submission" date="2019-02" db="EMBL/GenBank/DDBJ databases">
        <title>Deep-cultivation of Planctomycetes and their phenomic and genomic characterization uncovers novel biology.</title>
        <authorList>
            <person name="Wiegand S."/>
            <person name="Jogler M."/>
            <person name="Boedeker C."/>
            <person name="Pinto D."/>
            <person name="Vollmers J."/>
            <person name="Rivas-Marin E."/>
            <person name="Kohn T."/>
            <person name="Peeters S.H."/>
            <person name="Heuer A."/>
            <person name="Rast P."/>
            <person name="Oberbeckmann S."/>
            <person name="Bunk B."/>
            <person name="Jeske O."/>
            <person name="Meyerdierks A."/>
            <person name="Storesund J.E."/>
            <person name="Kallscheuer N."/>
            <person name="Luecker S."/>
            <person name="Lage O.M."/>
            <person name="Pohl T."/>
            <person name="Merkel B.J."/>
            <person name="Hornburger P."/>
            <person name="Mueller R.-W."/>
            <person name="Bruemmer F."/>
            <person name="Labrenz M."/>
            <person name="Spormann A.M."/>
            <person name="Op den Camp H."/>
            <person name="Overmann J."/>
            <person name="Amann R."/>
            <person name="Jetten M.S.M."/>
            <person name="Mascher T."/>
            <person name="Medema M.H."/>
            <person name="Devos D.P."/>
            <person name="Kaster A.-K."/>
            <person name="Ovreas L."/>
            <person name="Rohde M."/>
            <person name="Galperin M.Y."/>
            <person name="Jogler C."/>
        </authorList>
    </citation>
    <scope>NUCLEOTIDE SEQUENCE [LARGE SCALE GENOMIC DNA]</scope>
    <source>
        <strain evidence="2 3">KS4</strain>
    </source>
</reference>
<accession>A0A517YWL5</accession>
<evidence type="ECO:0000313" key="3">
    <source>
        <dbReference type="Proteomes" id="UP000317369"/>
    </source>
</evidence>
<keyword evidence="3" id="KW-1185">Reference proteome</keyword>
<evidence type="ECO:0000313" key="2">
    <source>
        <dbReference type="EMBL" id="QDU34621.1"/>
    </source>
</evidence>
<name>A0A517YWL5_9BACT</name>
<dbReference type="EMBL" id="CP036425">
    <property type="protein sequence ID" value="QDU34621.1"/>
    <property type="molecule type" value="Genomic_DNA"/>
</dbReference>
<evidence type="ECO:0000256" key="1">
    <source>
        <dbReference type="SAM" id="MobiDB-lite"/>
    </source>
</evidence>
<dbReference type="KEGG" id="pcor:KS4_26920"/>
<dbReference type="AlphaFoldDB" id="A0A517YWL5"/>
<gene>
    <name evidence="2" type="ORF">KS4_26920</name>
</gene>
<dbReference type="Proteomes" id="UP000317369">
    <property type="component" value="Chromosome"/>
</dbReference>
<feature type="region of interest" description="Disordered" evidence="1">
    <location>
        <begin position="1"/>
        <end position="21"/>
    </location>
</feature>
<organism evidence="2 3">
    <name type="scientific">Poriferisphaera corsica</name>
    <dbReference type="NCBI Taxonomy" id="2528020"/>
    <lineage>
        <taxon>Bacteria</taxon>
        <taxon>Pseudomonadati</taxon>
        <taxon>Planctomycetota</taxon>
        <taxon>Phycisphaerae</taxon>
        <taxon>Phycisphaerales</taxon>
        <taxon>Phycisphaeraceae</taxon>
        <taxon>Poriferisphaera</taxon>
    </lineage>
</organism>
<sequence length="58" mass="6308">MVGEGTWTFGSGNQQEVRRSQDDKAAYNGLDVFMQCRFDGHRPTVGGDLLCAARSGTI</sequence>
<protein>
    <submittedName>
        <fullName evidence="2">Uncharacterized protein</fullName>
    </submittedName>
</protein>
<proteinExistence type="predicted"/>